<dbReference type="InterPro" id="IPR000160">
    <property type="entry name" value="GGDEF_dom"/>
</dbReference>
<evidence type="ECO:0008006" key="9">
    <source>
        <dbReference type="Google" id="ProtNLM"/>
    </source>
</evidence>
<evidence type="ECO:0000313" key="7">
    <source>
        <dbReference type="EMBL" id="OYD58271.1"/>
    </source>
</evidence>
<dbReference type="Gene3D" id="3.30.70.270">
    <property type="match status" value="1"/>
</dbReference>
<feature type="transmembrane region" description="Helical" evidence="2">
    <location>
        <begin position="28"/>
        <end position="49"/>
    </location>
</feature>
<dbReference type="PANTHER" id="PTHR44757">
    <property type="entry name" value="DIGUANYLATE CYCLASE DGCP"/>
    <property type="match status" value="1"/>
</dbReference>
<evidence type="ECO:0000256" key="1">
    <source>
        <dbReference type="SAM" id="Coils"/>
    </source>
</evidence>
<dbReference type="PROSITE" id="PS50883">
    <property type="entry name" value="EAL"/>
    <property type="match status" value="1"/>
</dbReference>
<keyword evidence="2" id="KW-1133">Transmembrane helix</keyword>
<evidence type="ECO:0000256" key="2">
    <source>
        <dbReference type="SAM" id="Phobius"/>
    </source>
</evidence>
<dbReference type="Pfam" id="PF00563">
    <property type="entry name" value="EAL"/>
    <property type="match status" value="1"/>
</dbReference>
<dbReference type="Pfam" id="PF00990">
    <property type="entry name" value="GGDEF"/>
    <property type="match status" value="1"/>
</dbReference>
<dbReference type="CDD" id="cd00130">
    <property type="entry name" value="PAS"/>
    <property type="match status" value="1"/>
</dbReference>
<dbReference type="SMART" id="SM00267">
    <property type="entry name" value="GGDEF"/>
    <property type="match status" value="1"/>
</dbReference>
<dbReference type="Pfam" id="PF08447">
    <property type="entry name" value="PAS_3"/>
    <property type="match status" value="1"/>
</dbReference>
<dbReference type="Gene3D" id="3.30.450.20">
    <property type="entry name" value="PAS domain"/>
    <property type="match status" value="1"/>
</dbReference>
<dbReference type="AlphaFoldDB" id="A0A235FAA4"/>
<keyword evidence="2" id="KW-0812">Transmembrane</keyword>
<dbReference type="PANTHER" id="PTHR44757:SF2">
    <property type="entry name" value="BIOFILM ARCHITECTURE MAINTENANCE PROTEIN MBAA"/>
    <property type="match status" value="1"/>
</dbReference>
<dbReference type="SUPFAM" id="SSF55073">
    <property type="entry name" value="Nucleotide cyclase"/>
    <property type="match status" value="1"/>
</dbReference>
<dbReference type="CDD" id="cd01948">
    <property type="entry name" value="EAL"/>
    <property type="match status" value="1"/>
</dbReference>
<feature type="coiled-coil region" evidence="1">
    <location>
        <begin position="81"/>
        <end position="108"/>
    </location>
</feature>
<dbReference type="PROSITE" id="PS50112">
    <property type="entry name" value="PAS"/>
    <property type="match status" value="1"/>
</dbReference>
<dbReference type="SUPFAM" id="SSF55785">
    <property type="entry name" value="PYP-like sensor domain (PAS domain)"/>
    <property type="match status" value="1"/>
</dbReference>
<dbReference type="EMBL" id="NOII01000002">
    <property type="protein sequence ID" value="OYD58271.1"/>
    <property type="molecule type" value="Genomic_DNA"/>
</dbReference>
<dbReference type="InterPro" id="IPR000700">
    <property type="entry name" value="PAS-assoc_C"/>
</dbReference>
<feature type="domain" description="GGDEF" evidence="6">
    <location>
        <begin position="259"/>
        <end position="391"/>
    </location>
</feature>
<dbReference type="InterPro" id="IPR043128">
    <property type="entry name" value="Rev_trsase/Diguanyl_cyclase"/>
</dbReference>
<feature type="domain" description="EAL" evidence="5">
    <location>
        <begin position="400"/>
        <end position="653"/>
    </location>
</feature>
<feature type="transmembrane region" description="Helical" evidence="2">
    <location>
        <begin position="56"/>
        <end position="74"/>
    </location>
</feature>
<dbReference type="FunFam" id="3.20.20.450:FF:000001">
    <property type="entry name" value="Cyclic di-GMP phosphodiesterase yahA"/>
    <property type="match status" value="1"/>
</dbReference>
<proteinExistence type="predicted"/>
<dbReference type="InterPro" id="IPR000014">
    <property type="entry name" value="PAS"/>
</dbReference>
<dbReference type="InterPro" id="IPR001633">
    <property type="entry name" value="EAL_dom"/>
</dbReference>
<dbReference type="InterPro" id="IPR035965">
    <property type="entry name" value="PAS-like_dom_sf"/>
</dbReference>
<evidence type="ECO:0000259" key="5">
    <source>
        <dbReference type="PROSITE" id="PS50883"/>
    </source>
</evidence>
<protein>
    <recommendedName>
        <fullName evidence="9">GGDEF domain-containing protein</fullName>
    </recommendedName>
</protein>
<dbReference type="Gene3D" id="3.20.20.450">
    <property type="entry name" value="EAL domain"/>
    <property type="match status" value="1"/>
</dbReference>
<dbReference type="NCBIfam" id="TIGR00254">
    <property type="entry name" value="GGDEF"/>
    <property type="match status" value="1"/>
</dbReference>
<reference evidence="7 8" key="1">
    <citation type="submission" date="2017-07" db="EMBL/GenBank/DDBJ databases">
        <title>Fictibacillus sp. nov. GDSW-R2A3 Genome sequencing and assembly.</title>
        <authorList>
            <person name="Mayilraj S."/>
        </authorList>
    </citation>
    <scope>NUCLEOTIDE SEQUENCE [LARGE SCALE GENOMIC DNA]</scope>
    <source>
        <strain evidence="7 8">GDSW-R2A3</strain>
    </source>
</reference>
<sequence length="657" mass="75371">MFRILPIDKYIYLLEDSMKSYWQDKMKWFTGIAFLYSLHIAGEFGFLPIKGHIGEILMNLSTLLLIFVVLFFMFKKKNDYLDNLKEEIELHKDTHEELKVNRERLQNIFDCIDVAIWSHNIKAEKLMISPGIEKLYGIPMERFFEDVQLWSKVIHPDDAGIMEERAAKVAKGEIVTSEYRIIWPNGEIRWIQDRGIPFLDEDQTLAEFHSVLFDITDRKQSEHTINQLAFYDELTGLPNLTGFIKRVETKLVKARVEKKSLAVLFLDLDRFKVVNDTLGHSFGDRLLQQVSQLLIKTIGEHGEAFRRGGDEFIITLENIHKEELQRITSSIIAAFKRPFFLGGQEIYTSPSIGISIFPEHGEDVESLLKNADSALYLAKERGRNNGQFFSENLNERIKKKLQVEHGLHKALENNEFRLVYQPQFELSTGQMIGAEALLRWEHPKQGVISPVDFIPVAEETGLIIPIGEWVINEACRQHRYWQDKGYNGLLVAVNISARQLLDETFTATIERAIHENGLYPENLELEITESTMHNIEESLPVLNRLKEMGVSISIDDFGTGYSSLAYLMHLPINTLKIDKMFIQDTGRSPKSDAIVKTIINMGNNLGFNVIAEGIEEASQVEYLEKLGCQQGQGYFFSRPVEAGELEAIMITKVPQHT</sequence>
<gene>
    <name evidence="7" type="ORF">CGZ90_10345</name>
</gene>
<dbReference type="PROSITE" id="PS50113">
    <property type="entry name" value="PAC"/>
    <property type="match status" value="1"/>
</dbReference>
<keyword evidence="2" id="KW-0472">Membrane</keyword>
<evidence type="ECO:0000313" key="8">
    <source>
        <dbReference type="Proteomes" id="UP000215059"/>
    </source>
</evidence>
<dbReference type="InterPro" id="IPR052155">
    <property type="entry name" value="Biofilm_reg_signaling"/>
</dbReference>
<dbReference type="SUPFAM" id="SSF141868">
    <property type="entry name" value="EAL domain-like"/>
    <property type="match status" value="1"/>
</dbReference>
<evidence type="ECO:0000259" key="3">
    <source>
        <dbReference type="PROSITE" id="PS50112"/>
    </source>
</evidence>
<dbReference type="InterPro" id="IPR013655">
    <property type="entry name" value="PAS_fold_3"/>
</dbReference>
<evidence type="ECO:0000259" key="4">
    <source>
        <dbReference type="PROSITE" id="PS50113"/>
    </source>
</evidence>
<evidence type="ECO:0000259" key="6">
    <source>
        <dbReference type="PROSITE" id="PS50887"/>
    </source>
</evidence>
<name>A0A235FAA4_9BACL</name>
<dbReference type="SMART" id="SM00086">
    <property type="entry name" value="PAC"/>
    <property type="match status" value="1"/>
</dbReference>
<dbReference type="Proteomes" id="UP000215059">
    <property type="component" value="Unassembled WGS sequence"/>
</dbReference>
<dbReference type="PROSITE" id="PS50887">
    <property type="entry name" value="GGDEF"/>
    <property type="match status" value="1"/>
</dbReference>
<dbReference type="NCBIfam" id="TIGR00229">
    <property type="entry name" value="sensory_box"/>
    <property type="match status" value="1"/>
</dbReference>
<dbReference type="InterPro" id="IPR001610">
    <property type="entry name" value="PAC"/>
</dbReference>
<dbReference type="SMART" id="SM00052">
    <property type="entry name" value="EAL"/>
    <property type="match status" value="1"/>
</dbReference>
<keyword evidence="8" id="KW-1185">Reference proteome</keyword>
<dbReference type="InterPro" id="IPR029787">
    <property type="entry name" value="Nucleotide_cyclase"/>
</dbReference>
<organism evidence="7 8">
    <name type="scientific">Fictibacillus aquaticus</name>
    <dbReference type="NCBI Taxonomy" id="2021314"/>
    <lineage>
        <taxon>Bacteria</taxon>
        <taxon>Bacillati</taxon>
        <taxon>Bacillota</taxon>
        <taxon>Bacilli</taxon>
        <taxon>Bacillales</taxon>
        <taxon>Fictibacillaceae</taxon>
        <taxon>Fictibacillus</taxon>
    </lineage>
</organism>
<comment type="caution">
    <text evidence="7">The sequence shown here is derived from an EMBL/GenBank/DDBJ whole genome shotgun (WGS) entry which is preliminary data.</text>
</comment>
<keyword evidence="1" id="KW-0175">Coiled coil</keyword>
<accession>A0A235FAA4</accession>
<feature type="domain" description="PAC" evidence="4">
    <location>
        <begin position="175"/>
        <end position="227"/>
    </location>
</feature>
<dbReference type="InterPro" id="IPR035919">
    <property type="entry name" value="EAL_sf"/>
</dbReference>
<feature type="domain" description="PAS" evidence="3">
    <location>
        <begin position="101"/>
        <end position="173"/>
    </location>
</feature>
<dbReference type="CDD" id="cd01949">
    <property type="entry name" value="GGDEF"/>
    <property type="match status" value="1"/>
</dbReference>